<keyword evidence="1" id="KW-0812">Transmembrane</keyword>
<gene>
    <name evidence="2" type="ORF">HZS80_22935</name>
</gene>
<keyword evidence="1" id="KW-1133">Transmembrane helix</keyword>
<reference evidence="2 3" key="1">
    <citation type="journal article" date="2003" name="Extremophiles">
        <title>Halomonas glaciei sp. nov. isolated from fast ice of Adelie Land, Antarctica.</title>
        <authorList>
            <person name="Reddy G.S."/>
            <person name="Raghavan P.U."/>
            <person name="Sarita N.B."/>
            <person name="Prakash J.S."/>
            <person name="Nagesh N."/>
            <person name="Delille D."/>
            <person name="Shivaji S."/>
        </authorList>
    </citation>
    <scope>NUCLEOTIDE SEQUENCE [LARGE SCALE GENOMIC DNA]</scope>
    <source>
        <strain evidence="2 3">DD39</strain>
    </source>
</reference>
<evidence type="ECO:0000256" key="1">
    <source>
        <dbReference type="SAM" id="Phobius"/>
    </source>
</evidence>
<feature type="transmembrane region" description="Helical" evidence="1">
    <location>
        <begin position="12"/>
        <end position="31"/>
    </location>
</feature>
<evidence type="ECO:0000313" key="2">
    <source>
        <dbReference type="EMBL" id="NYS80513.1"/>
    </source>
</evidence>
<dbReference type="AlphaFoldDB" id="A0A7Z0LXN5"/>
<protein>
    <submittedName>
        <fullName evidence="2">Uncharacterized protein</fullName>
    </submittedName>
</protein>
<evidence type="ECO:0000313" key="3">
    <source>
        <dbReference type="Proteomes" id="UP000526892"/>
    </source>
</evidence>
<keyword evidence="1" id="KW-0472">Membrane</keyword>
<keyword evidence="3" id="KW-1185">Reference proteome</keyword>
<organism evidence="2 3">
    <name type="scientific">Vreelandella glaciei</name>
    <dbReference type="NCBI Taxonomy" id="186761"/>
    <lineage>
        <taxon>Bacteria</taxon>
        <taxon>Pseudomonadati</taxon>
        <taxon>Pseudomonadota</taxon>
        <taxon>Gammaproteobacteria</taxon>
        <taxon>Oceanospirillales</taxon>
        <taxon>Halomonadaceae</taxon>
        <taxon>Vreelandella</taxon>
    </lineage>
</organism>
<name>A0A7Z0LXN5_9GAMM</name>
<dbReference type="Proteomes" id="UP000526892">
    <property type="component" value="Unassembled WGS sequence"/>
</dbReference>
<feature type="transmembrane region" description="Helical" evidence="1">
    <location>
        <begin position="43"/>
        <end position="63"/>
    </location>
</feature>
<comment type="caution">
    <text evidence="2">The sequence shown here is derived from an EMBL/GenBank/DDBJ whole genome shotgun (WGS) entry which is preliminary data.</text>
</comment>
<sequence length="79" mass="8896">MRYDNNDGLFFNVYLLLAVTIAGMNLWLGLIRVSGTAMASKYHLLNPFFGVLLAYLILCGAFTHGGFHWRSGYCNLTNF</sequence>
<proteinExistence type="predicted"/>
<accession>A0A7Z0LXN5</accession>
<dbReference type="EMBL" id="JACCDE010000063">
    <property type="protein sequence ID" value="NYS80513.1"/>
    <property type="molecule type" value="Genomic_DNA"/>
</dbReference>
<dbReference type="RefSeq" id="WP_179917430.1">
    <property type="nucleotide sequence ID" value="NZ_JACCDE010000063.1"/>
</dbReference>